<dbReference type="PRINTS" id="PR01042">
    <property type="entry name" value="TRNASYNTHASP"/>
</dbReference>
<comment type="subunit">
    <text evidence="7">Homodimer.</text>
</comment>
<dbReference type="PATRIC" id="fig|1703774.3.peg.644"/>
<dbReference type="NCBIfam" id="NF003037">
    <property type="entry name" value="PRK03932.1"/>
    <property type="match status" value="1"/>
</dbReference>
<dbReference type="InterPro" id="IPR002312">
    <property type="entry name" value="Asp/Asn-tRNA-synth_IIb"/>
</dbReference>
<comment type="similarity">
    <text evidence="1 7">Belongs to the class-II aminoacyl-tRNA synthetase family.</text>
</comment>
<evidence type="ECO:0000256" key="5">
    <source>
        <dbReference type="ARBA" id="ARBA00022917"/>
    </source>
</evidence>
<sequence length="430" mass="48884">MTDIEIADVSQHVGEEIRIKGWLYNRRSSGKVHFMLVRDGTGTIQAVVGKGEVSPEVFELADSLGQESSIVVSGVVRADARAPGGYELVLSSLEVVQSVSDYPISPKEHGVAFLMAHRHLWLRSRRQLAILKVRAELVRACRDFFDDRGFVLIDAPIFTPAAVEGTTTLFEVGYFNDTAFLTQSGQLYMEAACMALGKVYCFGPTFRAEKSKTRRHLTEFWMIEPEVAYCDLEGDMRLAEELVVYVVERILEKRREELDILERDTAPLERVRAPFPRISYDDAVKRLQEEGSEFTWGSDFGAPDETLLSNQYDQPFHVHHFPVGCKAFYMKRDEETSKHCRGFDTLAPEGYGEIIGGGQREDNLENLERRIAEHGLPREAFEWYLDLRRYGSVPHAGFGLGLERTLAWICNLPHLRETIPFPRLLDTVYP</sequence>
<dbReference type="SUPFAM" id="SSF55681">
    <property type="entry name" value="Class II aaRS and biotin synthetases"/>
    <property type="match status" value="1"/>
</dbReference>
<dbReference type="SUPFAM" id="SSF50249">
    <property type="entry name" value="Nucleic acid-binding proteins"/>
    <property type="match status" value="1"/>
</dbReference>
<dbReference type="NCBIfam" id="TIGR00457">
    <property type="entry name" value="asnS"/>
    <property type="match status" value="1"/>
</dbReference>
<comment type="catalytic activity">
    <reaction evidence="7">
        <text>tRNA(Asn) + L-asparagine + ATP = L-asparaginyl-tRNA(Asn) + AMP + diphosphate + H(+)</text>
        <dbReference type="Rhea" id="RHEA:11180"/>
        <dbReference type="Rhea" id="RHEA-COMP:9659"/>
        <dbReference type="Rhea" id="RHEA-COMP:9674"/>
        <dbReference type="ChEBI" id="CHEBI:15378"/>
        <dbReference type="ChEBI" id="CHEBI:30616"/>
        <dbReference type="ChEBI" id="CHEBI:33019"/>
        <dbReference type="ChEBI" id="CHEBI:58048"/>
        <dbReference type="ChEBI" id="CHEBI:78442"/>
        <dbReference type="ChEBI" id="CHEBI:78515"/>
        <dbReference type="ChEBI" id="CHEBI:456215"/>
        <dbReference type="EC" id="6.1.1.22"/>
    </reaction>
</comment>
<keyword evidence="4 7" id="KW-0067">ATP-binding</keyword>
<evidence type="ECO:0000259" key="8">
    <source>
        <dbReference type="PROSITE" id="PS50862"/>
    </source>
</evidence>
<proteinExistence type="inferred from homology"/>
<evidence type="ECO:0000313" key="10">
    <source>
        <dbReference type="Proteomes" id="UP000051717"/>
    </source>
</evidence>
<keyword evidence="7" id="KW-0963">Cytoplasm</keyword>
<dbReference type="GO" id="GO:0003676">
    <property type="term" value="F:nucleic acid binding"/>
    <property type="evidence" value="ECO:0007669"/>
    <property type="project" value="InterPro"/>
</dbReference>
<keyword evidence="3 7" id="KW-0547">Nucleotide-binding</keyword>
<evidence type="ECO:0000256" key="2">
    <source>
        <dbReference type="ARBA" id="ARBA00022598"/>
    </source>
</evidence>
<keyword evidence="5 7" id="KW-0648">Protein biosynthesis</keyword>
<dbReference type="InterPro" id="IPR004522">
    <property type="entry name" value="Asn-tRNA-ligase"/>
</dbReference>
<comment type="caution">
    <text evidence="9">The sequence shown here is derived from an EMBL/GenBank/DDBJ whole genome shotgun (WGS) entry which is preliminary data.</text>
</comment>
<dbReference type="Proteomes" id="UP000051717">
    <property type="component" value="Unassembled WGS sequence"/>
</dbReference>
<evidence type="ECO:0000256" key="3">
    <source>
        <dbReference type="ARBA" id="ARBA00022741"/>
    </source>
</evidence>
<gene>
    <name evidence="7" type="primary">asnS</name>
    <name evidence="9" type="ORF">AMJ82_09060</name>
</gene>
<dbReference type="GO" id="GO:0005524">
    <property type="term" value="F:ATP binding"/>
    <property type="evidence" value="ECO:0007669"/>
    <property type="project" value="UniProtKB-UniRule"/>
</dbReference>
<reference evidence="9 10" key="1">
    <citation type="journal article" date="2015" name="Microbiome">
        <title>Genomic resolution of linkages in carbon, nitrogen, and sulfur cycling among widespread estuary sediment bacteria.</title>
        <authorList>
            <person name="Baker B.J."/>
            <person name="Lazar C.S."/>
            <person name="Teske A.P."/>
            <person name="Dick G.J."/>
        </authorList>
    </citation>
    <scope>NUCLEOTIDE SEQUENCE [LARGE SCALE GENOMIC DNA]</scope>
    <source>
        <strain evidence="9">SM23_40</strain>
    </source>
</reference>
<dbReference type="InterPro" id="IPR004365">
    <property type="entry name" value="NA-bd_OB_tRNA"/>
</dbReference>
<dbReference type="PANTHER" id="PTHR22594:SF34">
    <property type="entry name" value="ASPARAGINE--TRNA LIGASE, MITOCHONDRIAL-RELATED"/>
    <property type="match status" value="1"/>
</dbReference>
<dbReference type="Gene3D" id="3.30.930.10">
    <property type="entry name" value="Bira Bifunctional Protein, Domain 2"/>
    <property type="match status" value="1"/>
</dbReference>
<dbReference type="EC" id="6.1.1.22" evidence="7"/>
<dbReference type="InterPro" id="IPR004364">
    <property type="entry name" value="Aa-tRNA-synt_II"/>
</dbReference>
<evidence type="ECO:0000256" key="4">
    <source>
        <dbReference type="ARBA" id="ARBA00022840"/>
    </source>
</evidence>
<evidence type="ECO:0000313" key="9">
    <source>
        <dbReference type="EMBL" id="KPK68113.1"/>
    </source>
</evidence>
<dbReference type="InterPro" id="IPR012340">
    <property type="entry name" value="NA-bd_OB-fold"/>
</dbReference>
<comment type="subcellular location">
    <subcellularLocation>
        <location evidence="7">Cytoplasm</location>
    </subcellularLocation>
</comment>
<dbReference type="PROSITE" id="PS50862">
    <property type="entry name" value="AA_TRNA_LIGASE_II"/>
    <property type="match status" value="1"/>
</dbReference>
<keyword evidence="6 7" id="KW-0030">Aminoacyl-tRNA synthetase</keyword>
<name>A0A0S8G6B5_UNCT6</name>
<dbReference type="GO" id="GO:0004816">
    <property type="term" value="F:asparagine-tRNA ligase activity"/>
    <property type="evidence" value="ECO:0007669"/>
    <property type="project" value="UniProtKB-UniRule"/>
</dbReference>
<dbReference type="HAMAP" id="MF_00534">
    <property type="entry name" value="Asn_tRNA_synth"/>
    <property type="match status" value="1"/>
</dbReference>
<keyword evidence="2 7" id="KW-0436">Ligase</keyword>
<accession>A0A0S8G6B5</accession>
<dbReference type="InterPro" id="IPR006195">
    <property type="entry name" value="aa-tRNA-synth_II"/>
</dbReference>
<dbReference type="CDD" id="cd00776">
    <property type="entry name" value="AsxRS_core"/>
    <property type="match status" value="1"/>
</dbReference>
<evidence type="ECO:0000256" key="1">
    <source>
        <dbReference type="ARBA" id="ARBA00008226"/>
    </source>
</evidence>
<dbReference type="GO" id="GO:0005737">
    <property type="term" value="C:cytoplasm"/>
    <property type="evidence" value="ECO:0007669"/>
    <property type="project" value="UniProtKB-SubCell"/>
</dbReference>
<dbReference type="PANTHER" id="PTHR22594">
    <property type="entry name" value="ASPARTYL/LYSYL-TRNA SYNTHETASE"/>
    <property type="match status" value="1"/>
</dbReference>
<dbReference type="AlphaFoldDB" id="A0A0S8G6B5"/>
<organism evidence="9 10">
    <name type="scientific">candidate division TA06 bacterium SM23_40</name>
    <dbReference type="NCBI Taxonomy" id="1703774"/>
    <lineage>
        <taxon>Bacteria</taxon>
        <taxon>Bacteria division TA06</taxon>
    </lineage>
</organism>
<dbReference type="GO" id="GO:0006421">
    <property type="term" value="P:asparaginyl-tRNA aminoacylation"/>
    <property type="evidence" value="ECO:0007669"/>
    <property type="project" value="UniProtKB-UniRule"/>
</dbReference>
<dbReference type="EMBL" id="LJUI01000090">
    <property type="protein sequence ID" value="KPK68113.1"/>
    <property type="molecule type" value="Genomic_DNA"/>
</dbReference>
<dbReference type="Pfam" id="PF01336">
    <property type="entry name" value="tRNA_anti-codon"/>
    <property type="match status" value="1"/>
</dbReference>
<feature type="domain" description="Aminoacyl-transfer RNA synthetases class-II family profile" evidence="8">
    <location>
        <begin position="131"/>
        <end position="420"/>
    </location>
</feature>
<dbReference type="Pfam" id="PF00152">
    <property type="entry name" value="tRNA-synt_2"/>
    <property type="match status" value="1"/>
</dbReference>
<dbReference type="InterPro" id="IPR045864">
    <property type="entry name" value="aa-tRNA-synth_II/BPL/LPL"/>
</dbReference>
<evidence type="ECO:0000256" key="6">
    <source>
        <dbReference type="ARBA" id="ARBA00023146"/>
    </source>
</evidence>
<evidence type="ECO:0000256" key="7">
    <source>
        <dbReference type="HAMAP-Rule" id="MF_00534"/>
    </source>
</evidence>
<dbReference type="Gene3D" id="2.40.50.140">
    <property type="entry name" value="Nucleic acid-binding proteins"/>
    <property type="match status" value="1"/>
</dbReference>
<protein>
    <recommendedName>
        <fullName evidence="7">Asparagine--tRNA ligase</fullName>
        <ecNumber evidence="7">6.1.1.22</ecNumber>
    </recommendedName>
    <alternativeName>
        <fullName evidence="7">Asparaginyl-tRNA synthetase</fullName>
        <shortName evidence="7">AsnRS</shortName>
    </alternativeName>
</protein>